<dbReference type="AlphaFoldDB" id="A0A5N6M6S8"/>
<evidence type="ECO:0000256" key="2">
    <source>
        <dbReference type="ARBA" id="ARBA00004906"/>
    </source>
</evidence>
<dbReference type="InterPro" id="IPR045210">
    <property type="entry name" value="RING-Ubox_PUB"/>
</dbReference>
<evidence type="ECO:0000256" key="6">
    <source>
        <dbReference type="SAM" id="MobiDB-lite"/>
    </source>
</evidence>
<evidence type="ECO:0000256" key="4">
    <source>
        <dbReference type="ARBA" id="ARBA00022786"/>
    </source>
</evidence>
<evidence type="ECO:0000313" key="9">
    <source>
        <dbReference type="Proteomes" id="UP000326396"/>
    </source>
</evidence>
<gene>
    <name evidence="8" type="ORF">E3N88_37136</name>
</gene>
<dbReference type="PANTHER" id="PTHR22849:SF23">
    <property type="entry name" value="U-BOX DOMAIN-CONTAINING PROTEIN"/>
    <property type="match status" value="1"/>
</dbReference>
<name>A0A5N6M6S8_9ASTR</name>
<dbReference type="SUPFAM" id="SSF57850">
    <property type="entry name" value="RING/U-box"/>
    <property type="match status" value="1"/>
</dbReference>
<keyword evidence="9" id="KW-1185">Reference proteome</keyword>
<dbReference type="GO" id="GO:0016567">
    <property type="term" value="P:protein ubiquitination"/>
    <property type="evidence" value="ECO:0007669"/>
    <property type="project" value="UniProtKB-UniRule"/>
</dbReference>
<comment type="function">
    <text evidence="5">Functions as an E3 ubiquitin ligase.</text>
</comment>
<dbReference type="PANTHER" id="PTHR22849">
    <property type="entry name" value="WDSAM1 PROTEIN"/>
    <property type="match status" value="1"/>
</dbReference>
<comment type="caution">
    <text evidence="8">The sequence shown here is derived from an EMBL/GenBank/DDBJ whole genome shotgun (WGS) entry which is preliminary data.</text>
</comment>
<dbReference type="Pfam" id="PF25598">
    <property type="entry name" value="ARM_PUB"/>
    <property type="match status" value="1"/>
</dbReference>
<dbReference type="SMART" id="SM00504">
    <property type="entry name" value="Ubox"/>
    <property type="match status" value="1"/>
</dbReference>
<dbReference type="InterPro" id="IPR045185">
    <property type="entry name" value="PUB22/23/24-like"/>
</dbReference>
<evidence type="ECO:0000313" key="8">
    <source>
        <dbReference type="EMBL" id="KAD3069256.1"/>
    </source>
</evidence>
<sequence length="438" mass="49603">MFMMSNSSSPIMEIERSNLDLEMEFPQDFRCPISMELMKEPVIIPTGVTYERKNIEKWFFRYKKTTCPATMQNVQNFNVTPNHTLKRLILVWQNNHSPSSSSPSPSPSHSPSPSPSYKRDEMVSLLQTLGSSPFKVNSLKKIREIIESGDEMKLDFIILGGLDELFQLIVQILVDCLDFMVFRACEEAFGVLQHLPISEEHDGKVIELLSKPECMKSMSIILQRGSMDARIYAITILKKLAKADFNWTVMVNLEQGIGMFKSMLELASDELSIKASSSSLQVLIKILDSSKKSRSRVIEAGAMCTLIELLPDSNRSKCEKILQIIKLLCECADGRMAFIDHRLGIGAVSKKLFNVSEMASKICVKIFSLVCGFHPTEKVLEEMIVYGAVKKLVVLLHMNGPSSTKNKVLDMFKKHGNLWSRYPCFPSELKEYLCLHPR</sequence>
<keyword evidence="4 5" id="KW-0833">Ubl conjugation pathway</keyword>
<feature type="region of interest" description="Disordered" evidence="6">
    <location>
        <begin position="95"/>
        <end position="118"/>
    </location>
</feature>
<dbReference type="GO" id="GO:0061630">
    <property type="term" value="F:ubiquitin protein ligase activity"/>
    <property type="evidence" value="ECO:0007669"/>
    <property type="project" value="UniProtKB-UniRule"/>
</dbReference>
<dbReference type="Proteomes" id="UP000326396">
    <property type="component" value="Linkage Group LG7"/>
</dbReference>
<feature type="compositionally biased region" description="Pro residues" evidence="6">
    <location>
        <begin position="104"/>
        <end position="114"/>
    </location>
</feature>
<evidence type="ECO:0000259" key="7">
    <source>
        <dbReference type="PROSITE" id="PS51698"/>
    </source>
</evidence>
<dbReference type="Gene3D" id="1.25.10.10">
    <property type="entry name" value="Leucine-rich Repeat Variant"/>
    <property type="match status" value="1"/>
</dbReference>
<dbReference type="InterPro" id="IPR016024">
    <property type="entry name" value="ARM-type_fold"/>
</dbReference>
<dbReference type="EC" id="2.3.2.27" evidence="5"/>
<dbReference type="InterPro" id="IPR058678">
    <property type="entry name" value="ARM_PUB"/>
</dbReference>
<accession>A0A5N6M6S8</accession>
<organism evidence="8 9">
    <name type="scientific">Mikania micrantha</name>
    <name type="common">bitter vine</name>
    <dbReference type="NCBI Taxonomy" id="192012"/>
    <lineage>
        <taxon>Eukaryota</taxon>
        <taxon>Viridiplantae</taxon>
        <taxon>Streptophyta</taxon>
        <taxon>Embryophyta</taxon>
        <taxon>Tracheophyta</taxon>
        <taxon>Spermatophyta</taxon>
        <taxon>Magnoliopsida</taxon>
        <taxon>eudicotyledons</taxon>
        <taxon>Gunneridae</taxon>
        <taxon>Pentapetalae</taxon>
        <taxon>asterids</taxon>
        <taxon>campanulids</taxon>
        <taxon>Asterales</taxon>
        <taxon>Asteraceae</taxon>
        <taxon>Asteroideae</taxon>
        <taxon>Heliantheae alliance</taxon>
        <taxon>Eupatorieae</taxon>
        <taxon>Mikania</taxon>
    </lineage>
</organism>
<dbReference type="InterPro" id="IPR011989">
    <property type="entry name" value="ARM-like"/>
</dbReference>
<evidence type="ECO:0000256" key="5">
    <source>
        <dbReference type="RuleBase" id="RU369093"/>
    </source>
</evidence>
<proteinExistence type="predicted"/>
<dbReference type="Pfam" id="PF04564">
    <property type="entry name" value="U-box"/>
    <property type="match status" value="1"/>
</dbReference>
<dbReference type="OrthoDB" id="10064100at2759"/>
<dbReference type="InterPro" id="IPR003613">
    <property type="entry name" value="Ubox_domain"/>
</dbReference>
<keyword evidence="3 5" id="KW-0808">Transferase</keyword>
<reference evidence="8 9" key="1">
    <citation type="submission" date="2019-05" db="EMBL/GenBank/DDBJ databases">
        <title>Mikania micrantha, genome provides insights into the molecular mechanism of rapid growth.</title>
        <authorList>
            <person name="Liu B."/>
        </authorList>
    </citation>
    <scope>NUCLEOTIDE SEQUENCE [LARGE SCALE GENOMIC DNA]</scope>
    <source>
        <strain evidence="8">NLD-2019</strain>
        <tissue evidence="8">Leaf</tissue>
    </source>
</reference>
<evidence type="ECO:0000256" key="3">
    <source>
        <dbReference type="ARBA" id="ARBA00022679"/>
    </source>
</evidence>
<feature type="domain" description="U-box" evidence="7">
    <location>
        <begin position="24"/>
        <end position="99"/>
    </location>
</feature>
<dbReference type="UniPathway" id="UPA00143"/>
<dbReference type="EMBL" id="SZYD01000017">
    <property type="protein sequence ID" value="KAD3069256.1"/>
    <property type="molecule type" value="Genomic_DNA"/>
</dbReference>
<dbReference type="SUPFAM" id="SSF48371">
    <property type="entry name" value="ARM repeat"/>
    <property type="match status" value="1"/>
</dbReference>
<dbReference type="CDD" id="cd16664">
    <property type="entry name" value="RING-Ubox_PUB"/>
    <property type="match status" value="1"/>
</dbReference>
<comment type="catalytic activity">
    <reaction evidence="1 5">
        <text>S-ubiquitinyl-[E2 ubiquitin-conjugating enzyme]-L-cysteine + [acceptor protein]-L-lysine = [E2 ubiquitin-conjugating enzyme]-L-cysteine + N(6)-ubiquitinyl-[acceptor protein]-L-lysine.</text>
        <dbReference type="EC" id="2.3.2.27"/>
    </reaction>
</comment>
<evidence type="ECO:0000256" key="1">
    <source>
        <dbReference type="ARBA" id="ARBA00000900"/>
    </source>
</evidence>
<comment type="pathway">
    <text evidence="2 5">Protein modification; protein ubiquitination.</text>
</comment>
<protein>
    <recommendedName>
        <fullName evidence="5 7">U-box domain-containing protein</fullName>
        <ecNumber evidence="5">2.3.2.27</ecNumber>
    </recommendedName>
    <alternativeName>
        <fullName evidence="5">RING-type E3 ubiquitin transferase PUB</fullName>
    </alternativeName>
</protein>
<dbReference type="InterPro" id="IPR013083">
    <property type="entry name" value="Znf_RING/FYVE/PHD"/>
</dbReference>
<dbReference type="PROSITE" id="PS51698">
    <property type="entry name" value="U_BOX"/>
    <property type="match status" value="1"/>
</dbReference>
<dbReference type="Gene3D" id="3.30.40.10">
    <property type="entry name" value="Zinc/RING finger domain, C3HC4 (zinc finger)"/>
    <property type="match status" value="1"/>
</dbReference>